<feature type="non-terminal residue" evidence="2">
    <location>
        <position position="113"/>
    </location>
</feature>
<comment type="caution">
    <text evidence="2">The sequence shown here is derived from an EMBL/GenBank/DDBJ whole genome shotgun (WGS) entry which is preliminary data.</text>
</comment>
<evidence type="ECO:0000313" key="2">
    <source>
        <dbReference type="EMBL" id="MEQ2220910.1"/>
    </source>
</evidence>
<feature type="compositionally biased region" description="Basic and acidic residues" evidence="1">
    <location>
        <begin position="89"/>
        <end position="101"/>
    </location>
</feature>
<feature type="compositionally biased region" description="Polar residues" evidence="1">
    <location>
        <begin position="32"/>
        <end position="49"/>
    </location>
</feature>
<proteinExistence type="predicted"/>
<name>A0ABV0SKZ2_9TELE</name>
<evidence type="ECO:0000313" key="3">
    <source>
        <dbReference type="Proteomes" id="UP001482620"/>
    </source>
</evidence>
<keyword evidence="3" id="KW-1185">Reference proteome</keyword>
<dbReference type="EMBL" id="JAHRIQ010000757">
    <property type="protein sequence ID" value="MEQ2220910.1"/>
    <property type="molecule type" value="Genomic_DNA"/>
</dbReference>
<gene>
    <name evidence="2" type="ORF">ILYODFUR_010413</name>
</gene>
<organism evidence="2 3">
    <name type="scientific">Ilyodon furcidens</name>
    <name type="common">goldbreast splitfin</name>
    <dbReference type="NCBI Taxonomy" id="33524"/>
    <lineage>
        <taxon>Eukaryota</taxon>
        <taxon>Metazoa</taxon>
        <taxon>Chordata</taxon>
        <taxon>Craniata</taxon>
        <taxon>Vertebrata</taxon>
        <taxon>Euteleostomi</taxon>
        <taxon>Actinopterygii</taxon>
        <taxon>Neopterygii</taxon>
        <taxon>Teleostei</taxon>
        <taxon>Neoteleostei</taxon>
        <taxon>Acanthomorphata</taxon>
        <taxon>Ovalentaria</taxon>
        <taxon>Atherinomorphae</taxon>
        <taxon>Cyprinodontiformes</taxon>
        <taxon>Goodeidae</taxon>
        <taxon>Ilyodon</taxon>
    </lineage>
</organism>
<feature type="region of interest" description="Disordered" evidence="1">
    <location>
        <begin position="1"/>
        <end position="113"/>
    </location>
</feature>
<protein>
    <submittedName>
        <fullName evidence="2">Uncharacterized protein</fullName>
    </submittedName>
</protein>
<dbReference type="Proteomes" id="UP001482620">
    <property type="component" value="Unassembled WGS sequence"/>
</dbReference>
<accession>A0ABV0SKZ2</accession>
<evidence type="ECO:0000256" key="1">
    <source>
        <dbReference type="SAM" id="MobiDB-lite"/>
    </source>
</evidence>
<reference evidence="2 3" key="1">
    <citation type="submission" date="2021-06" db="EMBL/GenBank/DDBJ databases">
        <authorList>
            <person name="Palmer J.M."/>
        </authorList>
    </citation>
    <scope>NUCLEOTIDE SEQUENCE [LARGE SCALE GENOMIC DNA]</scope>
    <source>
        <strain evidence="3">if_2019</strain>
        <tissue evidence="2">Muscle</tissue>
    </source>
</reference>
<feature type="compositionally biased region" description="Basic and acidic residues" evidence="1">
    <location>
        <begin position="72"/>
        <end position="82"/>
    </location>
</feature>
<sequence length="113" mass="12152">MPLNLNAMNAPTAHGHTPTGELHPLKADEATPTHSPASGTSAASHTHYTAHSDSKARAPHNAVPAPAHRRNRADTVEHRDHNGAPNHTPRQDKFTRQEVRGKHSRLTSLAPAP</sequence>